<dbReference type="AlphaFoldDB" id="A0A9D0ZN45"/>
<keyword evidence="4 8" id="KW-0677">Repeat</keyword>
<dbReference type="PANTHER" id="PTHR43034:SF2">
    <property type="entry name" value="ION-TRANSLOCATING OXIDOREDUCTASE COMPLEX SUBUNIT C"/>
    <property type="match status" value="1"/>
</dbReference>
<dbReference type="GO" id="GO:0051539">
    <property type="term" value="F:4 iron, 4 sulfur cluster binding"/>
    <property type="evidence" value="ECO:0007669"/>
    <property type="project" value="UniProtKB-KW"/>
</dbReference>
<dbReference type="InterPro" id="IPR011538">
    <property type="entry name" value="Nuo51_FMN-bd"/>
</dbReference>
<dbReference type="EMBL" id="DVFZ01000102">
    <property type="protein sequence ID" value="HIQ83565.1"/>
    <property type="molecule type" value="Genomic_DNA"/>
</dbReference>
<dbReference type="NCBIfam" id="NF003454">
    <property type="entry name" value="PRK05035.1"/>
    <property type="match status" value="1"/>
</dbReference>
<dbReference type="NCBIfam" id="TIGR01945">
    <property type="entry name" value="rnfC"/>
    <property type="match status" value="1"/>
</dbReference>
<dbReference type="InterPro" id="IPR037225">
    <property type="entry name" value="Nuo51_FMN-bd_sf"/>
</dbReference>
<feature type="binding site" evidence="8">
    <location>
        <position position="388"/>
    </location>
    <ligand>
        <name>[4Fe-4S] cluster</name>
        <dbReference type="ChEBI" id="CHEBI:49883"/>
        <label>1</label>
    </ligand>
</feature>
<evidence type="ECO:0000256" key="8">
    <source>
        <dbReference type="HAMAP-Rule" id="MF_00461"/>
    </source>
</evidence>
<evidence type="ECO:0000256" key="5">
    <source>
        <dbReference type="ARBA" id="ARBA00022982"/>
    </source>
</evidence>
<dbReference type="Pfam" id="PF13375">
    <property type="entry name" value="RnfC_N"/>
    <property type="match status" value="1"/>
</dbReference>
<accession>A0A9D0ZN45</accession>
<dbReference type="PANTHER" id="PTHR43034">
    <property type="entry name" value="ION-TRANSLOCATING OXIDOREDUCTASE COMPLEX SUBUNIT C"/>
    <property type="match status" value="1"/>
</dbReference>
<evidence type="ECO:0000256" key="7">
    <source>
        <dbReference type="ARBA" id="ARBA00023014"/>
    </source>
</evidence>
<evidence type="ECO:0000259" key="9">
    <source>
        <dbReference type="PROSITE" id="PS51379"/>
    </source>
</evidence>
<keyword evidence="8" id="KW-1278">Translocase</keyword>
<dbReference type="InterPro" id="IPR026902">
    <property type="entry name" value="RnfC_N"/>
</dbReference>
<dbReference type="GO" id="GO:0046872">
    <property type="term" value="F:metal ion binding"/>
    <property type="evidence" value="ECO:0007669"/>
    <property type="project" value="UniProtKB-KW"/>
</dbReference>
<gene>
    <name evidence="10" type="primary">rsxC</name>
    <name evidence="8" type="synonym">rnfC</name>
    <name evidence="10" type="ORF">IAA52_10750</name>
</gene>
<keyword evidence="8" id="KW-1003">Cell membrane</keyword>
<feature type="binding site" evidence="8">
    <location>
        <position position="395"/>
    </location>
    <ligand>
        <name>[4Fe-4S] cluster</name>
        <dbReference type="ChEBI" id="CHEBI:49883"/>
        <label>2</label>
    </ligand>
</feature>
<evidence type="ECO:0000256" key="4">
    <source>
        <dbReference type="ARBA" id="ARBA00022737"/>
    </source>
</evidence>
<feature type="binding site" evidence="8">
    <location>
        <position position="425"/>
    </location>
    <ligand>
        <name>[4Fe-4S] cluster</name>
        <dbReference type="ChEBI" id="CHEBI:49883"/>
        <label>2</label>
    </ligand>
</feature>
<comment type="similarity">
    <text evidence="8">Belongs to the 4Fe4S bacterial-type ferredoxin family. RnfC subfamily.</text>
</comment>
<evidence type="ECO:0000256" key="3">
    <source>
        <dbReference type="ARBA" id="ARBA00022723"/>
    </source>
</evidence>
<comment type="subunit">
    <text evidence="8">The complex is composed of six subunits: RnfA, RnfB, RnfC, RnfD, RnfE and RnfG.</text>
</comment>
<name>A0A9D0ZN45_9FIRM</name>
<feature type="binding site" evidence="8">
    <location>
        <position position="428"/>
    </location>
    <ligand>
        <name>[4Fe-4S] cluster</name>
        <dbReference type="ChEBI" id="CHEBI:49883"/>
        <label>2</label>
    </ligand>
</feature>
<dbReference type="GO" id="GO:0005886">
    <property type="term" value="C:plasma membrane"/>
    <property type="evidence" value="ECO:0007669"/>
    <property type="project" value="UniProtKB-SubCell"/>
</dbReference>
<feature type="binding site" evidence="8">
    <location>
        <position position="435"/>
    </location>
    <ligand>
        <name>[4Fe-4S] cluster</name>
        <dbReference type="ChEBI" id="CHEBI:49883"/>
        <label>1</label>
    </ligand>
</feature>
<feature type="binding site" evidence="8">
    <location>
        <position position="431"/>
    </location>
    <ligand>
        <name>[4Fe-4S] cluster</name>
        <dbReference type="ChEBI" id="CHEBI:49883"/>
        <label>2</label>
    </ligand>
</feature>
<keyword evidence="6 8" id="KW-0408">Iron</keyword>
<comment type="subcellular location">
    <subcellularLocation>
        <location evidence="8">Cell membrane</location>
        <topology evidence="8">Peripheral membrane protein</topology>
    </subcellularLocation>
</comment>
<feature type="binding site" evidence="8">
    <location>
        <position position="391"/>
    </location>
    <ligand>
        <name>[4Fe-4S] cluster</name>
        <dbReference type="ChEBI" id="CHEBI:49883"/>
        <label>1</label>
    </ligand>
</feature>
<dbReference type="HAMAP" id="MF_00461">
    <property type="entry name" value="RsxC_RnfC"/>
    <property type="match status" value="1"/>
</dbReference>
<feature type="binding site" evidence="8">
    <location>
        <position position="385"/>
    </location>
    <ligand>
        <name>[4Fe-4S] cluster</name>
        <dbReference type="ChEBI" id="CHEBI:49883"/>
        <label>1</label>
    </ligand>
</feature>
<dbReference type="Pfam" id="PF01512">
    <property type="entry name" value="Complex1_51K"/>
    <property type="match status" value="1"/>
</dbReference>
<keyword evidence="3 8" id="KW-0479">Metal-binding</keyword>
<evidence type="ECO:0000256" key="6">
    <source>
        <dbReference type="ARBA" id="ARBA00023004"/>
    </source>
</evidence>
<dbReference type="Gene3D" id="3.40.50.11540">
    <property type="entry name" value="NADH-ubiquinone oxidoreductase 51kDa subunit"/>
    <property type="match status" value="1"/>
</dbReference>
<dbReference type="InterPro" id="IPR017896">
    <property type="entry name" value="4Fe4S_Fe-S-bd"/>
</dbReference>
<comment type="caution">
    <text evidence="10">The sequence shown here is derived from an EMBL/GenBank/DDBJ whole genome shotgun (WGS) entry which is preliminary data.</text>
</comment>
<dbReference type="Proteomes" id="UP000824260">
    <property type="component" value="Unassembled WGS sequence"/>
</dbReference>
<dbReference type="SUPFAM" id="SSF46548">
    <property type="entry name" value="alpha-helical ferredoxin"/>
    <property type="match status" value="1"/>
</dbReference>
<keyword evidence="1 8" id="KW-0813">Transport</keyword>
<dbReference type="Pfam" id="PF13237">
    <property type="entry name" value="Fer4_10"/>
    <property type="match status" value="1"/>
</dbReference>
<dbReference type="PROSITE" id="PS00198">
    <property type="entry name" value="4FE4S_FER_1"/>
    <property type="match status" value="2"/>
</dbReference>
<dbReference type="InterPro" id="IPR019554">
    <property type="entry name" value="Soluble_ligand-bd"/>
</dbReference>
<evidence type="ECO:0000256" key="1">
    <source>
        <dbReference type="ARBA" id="ARBA00022448"/>
    </source>
</evidence>
<organism evidence="10 11">
    <name type="scientific">Candidatus Pullichristensenella stercorigallinarum</name>
    <dbReference type="NCBI Taxonomy" id="2840909"/>
    <lineage>
        <taxon>Bacteria</taxon>
        <taxon>Bacillati</taxon>
        <taxon>Bacillota</taxon>
        <taxon>Clostridia</taxon>
        <taxon>Candidatus Pullichristensenella</taxon>
    </lineage>
</organism>
<dbReference type="GO" id="GO:0022900">
    <property type="term" value="P:electron transport chain"/>
    <property type="evidence" value="ECO:0007669"/>
    <property type="project" value="UniProtKB-UniRule"/>
</dbReference>
<dbReference type="PROSITE" id="PS51379">
    <property type="entry name" value="4FE4S_FER_2"/>
    <property type="match status" value="1"/>
</dbReference>
<dbReference type="InterPro" id="IPR010208">
    <property type="entry name" value="Ion_transpt_RnfC/RsxC"/>
</dbReference>
<dbReference type="EC" id="7.-.-.-" evidence="8"/>
<protein>
    <recommendedName>
        <fullName evidence="8">Ion-translocating oxidoreductase complex subunit C</fullName>
        <ecNumber evidence="8">7.-.-.-</ecNumber>
    </recommendedName>
    <alternativeName>
        <fullName evidence="8">Rnf electron transport complex subunit C</fullName>
    </alternativeName>
</protein>
<evidence type="ECO:0000313" key="10">
    <source>
        <dbReference type="EMBL" id="HIQ83565.1"/>
    </source>
</evidence>
<dbReference type="InterPro" id="IPR017900">
    <property type="entry name" value="4Fe4S_Fe_S_CS"/>
</dbReference>
<feature type="domain" description="4Fe-4S ferredoxin-type" evidence="9">
    <location>
        <begin position="376"/>
        <end position="405"/>
    </location>
</feature>
<comment type="function">
    <text evidence="8">Part of a membrane-bound complex that couples electron transfer with translocation of ions across the membrane.</text>
</comment>
<keyword evidence="7 8" id="KW-0411">Iron-sulfur</keyword>
<proteinExistence type="inferred from homology"/>
<keyword evidence="8" id="KW-0472">Membrane</keyword>
<comment type="cofactor">
    <cofactor evidence="8">
        <name>[4Fe-4S] cluster</name>
        <dbReference type="ChEBI" id="CHEBI:49883"/>
    </cofactor>
    <text evidence="8">Binds 2 [4Fe-4S] clusters per subunit.</text>
</comment>
<dbReference type="Gene3D" id="3.30.70.20">
    <property type="match status" value="1"/>
</dbReference>
<reference evidence="10" key="2">
    <citation type="journal article" date="2021" name="PeerJ">
        <title>Extensive microbial diversity within the chicken gut microbiome revealed by metagenomics and culture.</title>
        <authorList>
            <person name="Gilroy R."/>
            <person name="Ravi A."/>
            <person name="Getino M."/>
            <person name="Pursley I."/>
            <person name="Horton D.L."/>
            <person name="Alikhan N.F."/>
            <person name="Baker D."/>
            <person name="Gharbi K."/>
            <person name="Hall N."/>
            <person name="Watson M."/>
            <person name="Adriaenssens E.M."/>
            <person name="Foster-Nyarko E."/>
            <person name="Jarju S."/>
            <person name="Secka A."/>
            <person name="Antonio M."/>
            <person name="Oren A."/>
            <person name="Chaudhuri R.R."/>
            <person name="La Ragione R."/>
            <person name="Hildebrand F."/>
            <person name="Pallen M.J."/>
        </authorList>
    </citation>
    <scope>NUCLEOTIDE SEQUENCE</scope>
    <source>
        <strain evidence="10">ChiSjej6B24-2974</strain>
    </source>
</reference>
<sequence>MEIYKILYSAPDAQELGEKALGKTVTFRRGVHPHEGNGEKRASGAKPIENAPAPALAAVPLLQHTGAPCKPLVKPGTRVLVGQKIGEPDGFVSAAVHASVSGKVKGIQPRIVAGGRRVTSVIIENDGMDEWDPSLAGVRDPDDPAQLLEAIRAAGVVGLGGAAFPTHVKLSPPKDKPIDTVILNGAECEPYLSADHRVMLEEADAVLDGLRIAARITGAREGLIGVEDNKPDAIEALRRAAGSDARVCPVRTKYPQGGEKQLIQVLTGRRVPSGGLPMDAGCVVINVSTAAAISRAVREGRPLIERVVTVDGAVGEPKNLRVRVGTEIGAVIAQCGGAKEEANKIVLGGPMMGQCAYDLHTPVTKGVSGVLLLCGHEAERPLGNCIRCGGCVEVCPIGLMPLTLYALARKGLYERARDAQHLLDCIECGACAYQCPARLPLVQYIRAAKSALKRA</sequence>
<keyword evidence="2 8" id="KW-0004">4Fe-4S</keyword>
<reference evidence="10" key="1">
    <citation type="submission" date="2020-10" db="EMBL/GenBank/DDBJ databases">
        <authorList>
            <person name="Gilroy R."/>
        </authorList>
    </citation>
    <scope>NUCLEOTIDE SEQUENCE</scope>
    <source>
        <strain evidence="10">ChiSjej6B24-2974</strain>
    </source>
</reference>
<dbReference type="GO" id="GO:0009055">
    <property type="term" value="F:electron transfer activity"/>
    <property type="evidence" value="ECO:0007669"/>
    <property type="project" value="InterPro"/>
</dbReference>
<keyword evidence="5 8" id="KW-0249">Electron transport</keyword>
<dbReference type="SUPFAM" id="SSF142019">
    <property type="entry name" value="Nqo1 FMN-binding domain-like"/>
    <property type="match status" value="1"/>
</dbReference>
<evidence type="ECO:0000256" key="2">
    <source>
        <dbReference type="ARBA" id="ARBA00022485"/>
    </source>
</evidence>
<dbReference type="Pfam" id="PF10531">
    <property type="entry name" value="SLBB"/>
    <property type="match status" value="1"/>
</dbReference>
<evidence type="ECO:0000313" key="11">
    <source>
        <dbReference type="Proteomes" id="UP000824260"/>
    </source>
</evidence>